<evidence type="ECO:0000256" key="1">
    <source>
        <dbReference type="SAM" id="MobiDB-lite"/>
    </source>
</evidence>
<dbReference type="InterPro" id="IPR025381">
    <property type="entry name" value="DUF4296"/>
</dbReference>
<dbReference type="PROSITE" id="PS51257">
    <property type="entry name" value="PROKAR_LIPOPROTEIN"/>
    <property type="match status" value="1"/>
</dbReference>
<dbReference type="Pfam" id="PF14129">
    <property type="entry name" value="DUF4296"/>
    <property type="match status" value="1"/>
</dbReference>
<dbReference type="RefSeq" id="WP_311350204.1">
    <property type="nucleotide sequence ID" value="NZ_JAVRHR010000001.1"/>
</dbReference>
<dbReference type="Proteomes" id="UP001255246">
    <property type="component" value="Unassembled WGS sequence"/>
</dbReference>
<keyword evidence="4" id="KW-1185">Reference proteome</keyword>
<comment type="caution">
    <text evidence="3">The sequence shown here is derived from an EMBL/GenBank/DDBJ whole genome shotgun (WGS) entry which is preliminary data.</text>
</comment>
<evidence type="ECO:0000313" key="4">
    <source>
        <dbReference type="Proteomes" id="UP001255246"/>
    </source>
</evidence>
<evidence type="ECO:0000313" key="3">
    <source>
        <dbReference type="EMBL" id="MDT0606656.1"/>
    </source>
</evidence>
<protein>
    <submittedName>
        <fullName evidence="3">DUF4296 domain-containing protein</fullName>
    </submittedName>
</protein>
<evidence type="ECO:0000259" key="2">
    <source>
        <dbReference type="Pfam" id="PF14129"/>
    </source>
</evidence>
<organism evidence="3 4">
    <name type="scientific">Croceitalea rosinachiae</name>
    <dbReference type="NCBI Taxonomy" id="3075596"/>
    <lineage>
        <taxon>Bacteria</taxon>
        <taxon>Pseudomonadati</taxon>
        <taxon>Bacteroidota</taxon>
        <taxon>Flavobacteriia</taxon>
        <taxon>Flavobacteriales</taxon>
        <taxon>Flavobacteriaceae</taxon>
        <taxon>Croceitalea</taxon>
    </lineage>
</organism>
<sequence>MIGSFKRTSCFFILIMVIVSCAEKVIEPPENLIPKEKMTNILYDLAILNAAESTDPNALKNHHIETMPYLFEKYTIDSVQFSQSDLYYASLPLEYEGIYEAIEARLEKEKKVFDDARKEKTEKARKRADKVRDSLKKVASGKTKPPVLSKKESNSQE</sequence>
<reference evidence="3 4" key="1">
    <citation type="submission" date="2023-09" db="EMBL/GenBank/DDBJ databases">
        <authorList>
            <person name="Rey-Velasco X."/>
        </authorList>
    </citation>
    <scope>NUCLEOTIDE SEQUENCE [LARGE SCALE GENOMIC DNA]</scope>
    <source>
        <strain evidence="3 4">F388</strain>
    </source>
</reference>
<feature type="region of interest" description="Disordered" evidence="1">
    <location>
        <begin position="115"/>
        <end position="157"/>
    </location>
</feature>
<name>A0ABU3A8Z5_9FLAO</name>
<accession>A0ABU3A8Z5</accession>
<gene>
    <name evidence="3" type="ORF">RM706_06425</name>
</gene>
<feature type="domain" description="DUF4296" evidence="2">
    <location>
        <begin position="29"/>
        <end position="111"/>
    </location>
</feature>
<proteinExistence type="predicted"/>
<dbReference type="EMBL" id="JAVRHR010000001">
    <property type="protein sequence ID" value="MDT0606656.1"/>
    <property type="molecule type" value="Genomic_DNA"/>
</dbReference>